<feature type="transmembrane region" description="Helical" evidence="1">
    <location>
        <begin position="131"/>
        <end position="149"/>
    </location>
</feature>
<evidence type="ECO:0000313" key="3">
    <source>
        <dbReference type="Proteomes" id="UP000003586"/>
    </source>
</evidence>
<dbReference type="STRING" id="929713.NIASO_18500"/>
<gene>
    <name evidence="2" type="ORF">NIASO_18500</name>
</gene>
<keyword evidence="1" id="KW-0812">Transmembrane</keyword>
<accession>W0F9E3</accession>
<sequence>MLNFASFLFRAPFLHKWLPSGPGLSADVYKKILYYFLVPAALIASFLLVYTSSSDLFQSFFFINWNVNFFQLSFLTIMGFFLMFSFMHYWVPDLLLKQDKYLQDAFPPSYSNAATDPEATDIQFYQKSGQISLIALNLLVIFFIVTYSIEQFRGNPSGNSLSQSLHERVYLLIFSIAMAISVIMLFFKGALNFSKNSGPLKTYAFIWIVLNMLLAGTVVLKNNQYVDSYGLTLKRIGVYLFLFLAVLGLVYTALKIRRQKTNIYLLNRMAWVIYGTLIIGAVVNWSWIVTRYNLNHAASFDKDYAISLPYNKQLLYNKGFLPNTDFMRLKSDELRQPFLSQHLYYLFLKP</sequence>
<feature type="transmembrane region" description="Helical" evidence="1">
    <location>
        <begin position="32"/>
        <end position="50"/>
    </location>
</feature>
<proteinExistence type="predicted"/>
<dbReference type="KEGG" id="nso:NIASO_18500"/>
<reference evidence="2 3" key="1">
    <citation type="submission" date="2013-12" db="EMBL/GenBank/DDBJ databases">
        <authorList>
            <consortium name="DOE Joint Genome Institute"/>
            <person name="Eisen J."/>
            <person name="Huntemann M."/>
            <person name="Han J."/>
            <person name="Chen A."/>
            <person name="Kyrpides N."/>
            <person name="Mavromatis K."/>
            <person name="Markowitz V."/>
            <person name="Palaniappan K."/>
            <person name="Ivanova N."/>
            <person name="Schaumberg A."/>
            <person name="Pati A."/>
            <person name="Liolios K."/>
            <person name="Nordberg H.P."/>
            <person name="Cantor M.N."/>
            <person name="Hua S.X."/>
            <person name="Woyke T."/>
        </authorList>
    </citation>
    <scope>NUCLEOTIDE SEQUENCE [LARGE SCALE GENOMIC DNA]</scope>
    <source>
        <strain evidence="3">DSM 19437</strain>
    </source>
</reference>
<dbReference type="HOGENOM" id="CLU_048248_0_0_10"/>
<name>W0F9E3_9BACT</name>
<dbReference type="InterPro" id="IPR025291">
    <property type="entry name" value="DUF4153"/>
</dbReference>
<feature type="transmembrane region" description="Helical" evidence="1">
    <location>
        <begin position="169"/>
        <end position="191"/>
    </location>
</feature>
<feature type="transmembrane region" description="Helical" evidence="1">
    <location>
        <begin position="266"/>
        <end position="287"/>
    </location>
</feature>
<dbReference type="Proteomes" id="UP000003586">
    <property type="component" value="Chromosome"/>
</dbReference>
<feature type="transmembrane region" description="Helical" evidence="1">
    <location>
        <begin position="70"/>
        <end position="91"/>
    </location>
</feature>
<dbReference type="eggNOG" id="ENOG502Z8CA">
    <property type="taxonomic scope" value="Bacteria"/>
</dbReference>
<organism evidence="2 3">
    <name type="scientific">Niabella soli DSM 19437</name>
    <dbReference type="NCBI Taxonomy" id="929713"/>
    <lineage>
        <taxon>Bacteria</taxon>
        <taxon>Pseudomonadati</taxon>
        <taxon>Bacteroidota</taxon>
        <taxon>Chitinophagia</taxon>
        <taxon>Chitinophagales</taxon>
        <taxon>Chitinophagaceae</taxon>
        <taxon>Niabella</taxon>
    </lineage>
</organism>
<dbReference type="AlphaFoldDB" id="W0F9E3"/>
<feature type="transmembrane region" description="Helical" evidence="1">
    <location>
        <begin position="203"/>
        <end position="220"/>
    </location>
</feature>
<keyword evidence="3" id="KW-1185">Reference proteome</keyword>
<dbReference type="EMBL" id="CP007035">
    <property type="protein sequence ID" value="AHF18001.1"/>
    <property type="molecule type" value="Genomic_DNA"/>
</dbReference>
<protein>
    <submittedName>
        <fullName evidence="2">Uncharacterized protein</fullName>
    </submittedName>
</protein>
<evidence type="ECO:0000313" key="2">
    <source>
        <dbReference type="EMBL" id="AHF18001.1"/>
    </source>
</evidence>
<keyword evidence="1" id="KW-0472">Membrane</keyword>
<keyword evidence="1" id="KW-1133">Transmembrane helix</keyword>
<feature type="transmembrane region" description="Helical" evidence="1">
    <location>
        <begin position="236"/>
        <end position="254"/>
    </location>
</feature>
<dbReference type="Pfam" id="PF13687">
    <property type="entry name" value="DUF4153"/>
    <property type="match status" value="1"/>
</dbReference>
<evidence type="ECO:0000256" key="1">
    <source>
        <dbReference type="SAM" id="Phobius"/>
    </source>
</evidence>